<sequence>MSEAIDMRHHNNPPEATPFEISRDEIEALYEEAKHWLDGDDIVEHAVAEQVSKLMDEIRKAIKAADNRRKEEVKPLDDAKSKIQARYNELIGETKSVTGKGPMALDACKKALAPYLKKLDDEKRAIAEVARIVADRKREEAEAAIRASREADLAQREEAERLLRDAQQAETAARRAANDKAQAKGGSRATSLRTSYVAEVVDMTEFARFCWKNHHEELSQFFRTLAQRKVDAGTRSIPGVEVHEHRSVV</sequence>
<evidence type="ECO:0000313" key="2">
    <source>
        <dbReference type="EMBL" id="KAA0970284.1"/>
    </source>
</evidence>
<evidence type="ECO:0000313" key="3">
    <source>
        <dbReference type="Proteomes" id="UP000324738"/>
    </source>
</evidence>
<keyword evidence="3" id="KW-1185">Reference proteome</keyword>
<reference evidence="2 3" key="1">
    <citation type="submission" date="2019-08" db="EMBL/GenBank/DDBJ databases">
        <title>Aureimonas fodiniaquatilis sp. nov., isolated from a coal mine wastewater.</title>
        <authorList>
            <person name="Kim W."/>
        </authorList>
    </citation>
    <scope>NUCLEOTIDE SEQUENCE [LARGE SCALE GENOMIC DNA]</scope>
    <source>
        <strain evidence="2 3">CAU 1482</strain>
    </source>
</reference>
<feature type="compositionally biased region" description="Basic and acidic residues" evidence="1">
    <location>
        <begin position="172"/>
        <end position="182"/>
    </location>
</feature>
<gene>
    <name evidence="2" type="ORF">FPY71_07090</name>
</gene>
<organism evidence="2 3">
    <name type="scientific">Aureimonas fodinaquatilis</name>
    <dbReference type="NCBI Taxonomy" id="2565783"/>
    <lineage>
        <taxon>Bacteria</taxon>
        <taxon>Pseudomonadati</taxon>
        <taxon>Pseudomonadota</taxon>
        <taxon>Alphaproteobacteria</taxon>
        <taxon>Hyphomicrobiales</taxon>
        <taxon>Aurantimonadaceae</taxon>
        <taxon>Aureimonas</taxon>
    </lineage>
</organism>
<accession>A0A5B0DU50</accession>
<dbReference type="Proteomes" id="UP000324738">
    <property type="component" value="Unassembled WGS sequence"/>
</dbReference>
<feature type="region of interest" description="Disordered" evidence="1">
    <location>
        <begin position="167"/>
        <end position="188"/>
    </location>
</feature>
<dbReference type="AlphaFoldDB" id="A0A5B0DU50"/>
<dbReference type="EMBL" id="VTWH01000002">
    <property type="protein sequence ID" value="KAA0970284.1"/>
    <property type="molecule type" value="Genomic_DNA"/>
</dbReference>
<protein>
    <submittedName>
        <fullName evidence="2">Uncharacterized protein</fullName>
    </submittedName>
</protein>
<evidence type="ECO:0000256" key="1">
    <source>
        <dbReference type="SAM" id="MobiDB-lite"/>
    </source>
</evidence>
<comment type="caution">
    <text evidence="2">The sequence shown here is derived from an EMBL/GenBank/DDBJ whole genome shotgun (WGS) entry which is preliminary data.</text>
</comment>
<proteinExistence type="predicted"/>
<dbReference type="RefSeq" id="WP_149299111.1">
    <property type="nucleotide sequence ID" value="NZ_VTWH01000002.1"/>
</dbReference>
<name>A0A5B0DU50_9HYPH</name>
<dbReference type="OrthoDB" id="7500285at2"/>